<name>A0A5B8GPL1_9VIRU</name>
<reference evidence="2" key="1">
    <citation type="journal article" date="2019" name="Sci. Rep.">
        <title>Viral Diversity of Tick Species Parasitizing Cattle and Dogs in Trinidad and Tobago.</title>
        <authorList>
            <person name="Sameroff S."/>
            <person name="Tokarz R."/>
            <person name="Charles R.A."/>
            <person name="Jain K."/>
            <person name="Oleynik A."/>
            <person name="Che X."/>
            <person name="Georges K."/>
            <person name="Carrington C.V."/>
            <person name="Lipkin W.I."/>
            <person name="Oura C."/>
        </authorList>
    </citation>
    <scope>NUCLEOTIDE SEQUENCE</scope>
    <source>
        <strain evidence="2">TTP-Pool-21</strain>
    </source>
</reference>
<organism evidence="2">
    <name type="scientific">Wuhan tick virus 2</name>
    <dbReference type="NCBI Taxonomy" id="1608138"/>
    <lineage>
        <taxon>Viruses</taxon>
        <taxon>Riboviria</taxon>
        <taxon>Orthornavirae</taxon>
        <taxon>Negarnaviricota</taxon>
        <taxon>Haploviricotina</taxon>
        <taxon>Monjiviricetes</taxon>
        <taxon>Jingchuvirales</taxon>
        <taxon>Chuviridae</taxon>
        <taxon>Mivirus</taxon>
        <taxon>Mivirus wuhanense</taxon>
    </lineage>
</organism>
<reference evidence="2" key="2">
    <citation type="submission" date="2019-06" db="EMBL/GenBank/DDBJ databases">
        <authorList>
            <person name="Sameroff S.C."/>
            <person name="Tokarz R."/>
            <person name="Charles R."/>
            <person name="Jain K."/>
            <person name="Oleynik A."/>
            <person name="Che X."/>
            <person name="Georges K."/>
            <person name="Carrington C."/>
            <person name="Lipkin W.I."/>
            <person name="Oura C."/>
        </authorList>
    </citation>
    <scope>NUCLEOTIDE SEQUENCE</scope>
    <source>
        <strain evidence="2">TTP-Pool-21</strain>
    </source>
</reference>
<evidence type="ECO:0000313" key="2">
    <source>
        <dbReference type="EMBL" id="QDW81061.1"/>
    </source>
</evidence>
<sequence>MRHLVWHPNIMSDCQDDLPLPTSSRSAGSLRLPPRLNVSRAPEHFEEEVRRRLFNIETTMRQVQDTLHAQQTAIGEIKSLLESLSIASGHPSQHTISSYRHTSATTWTPQPGPALPKKSPSKDS</sequence>
<feature type="region of interest" description="Disordered" evidence="1">
    <location>
        <begin position="90"/>
        <end position="124"/>
    </location>
</feature>
<proteinExistence type="predicted"/>
<protein>
    <submittedName>
        <fullName evidence="2">Uncharacterized protein</fullName>
    </submittedName>
</protein>
<dbReference type="EMBL" id="MN025521">
    <property type="protein sequence ID" value="QDW81061.1"/>
    <property type="molecule type" value="Viral_cRNA"/>
</dbReference>
<accession>A0A5B8GPL1</accession>
<feature type="compositionally biased region" description="Polar residues" evidence="1">
    <location>
        <begin position="90"/>
        <end position="109"/>
    </location>
</feature>
<evidence type="ECO:0000256" key="1">
    <source>
        <dbReference type="SAM" id="MobiDB-lite"/>
    </source>
</evidence>